<dbReference type="Proteomes" id="UP000003490">
    <property type="component" value="Unassembled WGS sequence"/>
</dbReference>
<dbReference type="EMBL" id="ABCB02000020">
    <property type="protein sequence ID" value="EDO60168.1"/>
    <property type="molecule type" value="Genomic_DNA"/>
</dbReference>
<protein>
    <submittedName>
        <fullName evidence="1">Uncharacterized protein</fullName>
    </submittedName>
</protein>
<dbReference type="AlphaFoldDB" id="A7VWM1"/>
<gene>
    <name evidence="1" type="ORF">CLOLEP_02986</name>
</gene>
<proteinExistence type="predicted"/>
<reference evidence="1 2" key="2">
    <citation type="submission" date="2007-08" db="EMBL/GenBank/DDBJ databases">
        <authorList>
            <person name="Fulton L."/>
            <person name="Clifton S."/>
            <person name="Fulton B."/>
            <person name="Xu J."/>
            <person name="Minx P."/>
            <person name="Pepin K.H."/>
            <person name="Johnson M."/>
            <person name="Thiruvilangam P."/>
            <person name="Bhonagiri V."/>
            <person name="Nash W.E."/>
            <person name="Wang C."/>
            <person name="Mardis E.R."/>
            <person name="Wilson R.K."/>
        </authorList>
    </citation>
    <scope>NUCLEOTIDE SEQUENCE [LARGE SCALE GENOMIC DNA]</scope>
    <source>
        <strain evidence="1 2">DSM 753</strain>
    </source>
</reference>
<dbReference type="HOGENOM" id="CLU_3116378_0_0_9"/>
<comment type="caution">
    <text evidence="1">The sequence shown here is derived from an EMBL/GenBank/DDBJ whole genome shotgun (WGS) entry which is preliminary data.</text>
</comment>
<sequence>MIYLIFQSTYCEKFLEKRQILRMAGGKRYEKQRKAARDQLPCVVFYAIIN</sequence>
<organism evidence="1 2">
    <name type="scientific">[Clostridium] leptum DSM 753</name>
    <dbReference type="NCBI Taxonomy" id="428125"/>
    <lineage>
        <taxon>Bacteria</taxon>
        <taxon>Bacillati</taxon>
        <taxon>Bacillota</taxon>
        <taxon>Clostridia</taxon>
        <taxon>Eubacteriales</taxon>
        <taxon>Oscillospiraceae</taxon>
        <taxon>Oscillospiraceae incertae sedis</taxon>
    </lineage>
</organism>
<evidence type="ECO:0000313" key="1">
    <source>
        <dbReference type="EMBL" id="EDO60168.1"/>
    </source>
</evidence>
<reference evidence="1 2" key="1">
    <citation type="submission" date="2007-08" db="EMBL/GenBank/DDBJ databases">
        <title>Draft genome sequence of Clostridium leptum (DSM 753).</title>
        <authorList>
            <person name="Sudarsanam P."/>
            <person name="Ley R."/>
            <person name="Guruge J."/>
            <person name="Turnbaugh P.J."/>
            <person name="Mahowald M."/>
            <person name="Liep D."/>
            <person name="Gordon J."/>
        </authorList>
    </citation>
    <scope>NUCLEOTIDE SEQUENCE [LARGE SCALE GENOMIC DNA]</scope>
    <source>
        <strain evidence="1 2">DSM 753</strain>
    </source>
</reference>
<accession>A7VWM1</accession>
<evidence type="ECO:0000313" key="2">
    <source>
        <dbReference type="Proteomes" id="UP000003490"/>
    </source>
</evidence>
<name>A7VWM1_9FIRM</name>